<reference evidence="1 2" key="1">
    <citation type="submission" date="2009-10" db="EMBL/GenBank/DDBJ databases">
        <authorList>
            <person name="Shrivastava S."/>
            <person name="Brinkac L.B."/>
            <person name="Brown J.L."/>
            <person name="Bruce D.B."/>
            <person name="Detter C."/>
            <person name="Green L.D."/>
            <person name="Munk C.A."/>
            <person name="Rogers Y.C."/>
            <person name="Tapia R."/>
            <person name="Saunders E.S."/>
            <person name="Sims D.R."/>
            <person name="Smith L.A."/>
            <person name="Smith T.J."/>
            <person name="Sutton G."/>
            <person name="Brettin T."/>
        </authorList>
    </citation>
    <scope>NUCLEOTIDE SEQUENCE [LARGE SCALE GENOMIC DNA]</scope>
    <source>
        <strain evidence="2">D str. 1873</strain>
    </source>
</reference>
<dbReference type="Proteomes" id="UP000006160">
    <property type="component" value="Unassembled WGS sequence"/>
</dbReference>
<gene>
    <name evidence="1" type="ORF">CLG_B1054</name>
</gene>
<dbReference type="GeneID" id="66320304"/>
<name>A0A9P2G6T5_CLOBO</name>
<evidence type="ECO:0000313" key="2">
    <source>
        <dbReference type="Proteomes" id="UP000006160"/>
    </source>
</evidence>
<accession>A0A9P2G6T5</accession>
<dbReference type="AlphaFoldDB" id="A0A9P2G6T5"/>
<dbReference type="EMBL" id="ACSJ01000007">
    <property type="protein sequence ID" value="EES90959.1"/>
    <property type="molecule type" value="Genomic_DNA"/>
</dbReference>
<sequence>MAKILKVTVNYPQDPKDIEELQDKAMSILAKYIVRKLPPKAVNELIQKLQNS</sequence>
<comment type="caution">
    <text evidence="1">The sequence shown here is derived from an EMBL/GenBank/DDBJ whole genome shotgun (WGS) entry which is preliminary data.</text>
</comment>
<protein>
    <submittedName>
        <fullName evidence="1">Phage protein</fullName>
    </submittedName>
</protein>
<organism evidence="1 2">
    <name type="scientific">Clostridium botulinum D str. 1873</name>
    <dbReference type="NCBI Taxonomy" id="592027"/>
    <lineage>
        <taxon>Bacteria</taxon>
        <taxon>Bacillati</taxon>
        <taxon>Bacillota</taxon>
        <taxon>Clostridia</taxon>
        <taxon>Eubacteriales</taxon>
        <taxon>Clostridiaceae</taxon>
        <taxon>Clostridium</taxon>
    </lineage>
</organism>
<evidence type="ECO:0000313" key="1">
    <source>
        <dbReference type="EMBL" id="EES90959.1"/>
    </source>
</evidence>
<dbReference type="RefSeq" id="WP_003375482.1">
    <property type="nucleotide sequence ID" value="NZ_ACSJ01000007.1"/>
</dbReference>
<proteinExistence type="predicted"/>